<evidence type="ECO:0000256" key="8">
    <source>
        <dbReference type="ARBA" id="ARBA00022989"/>
    </source>
</evidence>
<keyword evidence="10" id="KW-0735">Signal-anchor</keyword>
<dbReference type="GO" id="GO:0015031">
    <property type="term" value="P:protein transport"/>
    <property type="evidence" value="ECO:0007669"/>
    <property type="project" value="UniProtKB-UniRule"/>
</dbReference>
<dbReference type="PANTHER" id="PTHR33446:SF2">
    <property type="entry name" value="PROTEIN TONB"/>
    <property type="match status" value="1"/>
</dbReference>
<dbReference type="Gene3D" id="3.30.1150.10">
    <property type="match status" value="1"/>
</dbReference>
<evidence type="ECO:0000256" key="10">
    <source>
        <dbReference type="RuleBase" id="RU362123"/>
    </source>
</evidence>
<keyword evidence="7 10" id="KW-0653">Protein transport</keyword>
<dbReference type="GO" id="GO:0055085">
    <property type="term" value="P:transmembrane transport"/>
    <property type="evidence" value="ECO:0007669"/>
    <property type="project" value="InterPro"/>
</dbReference>
<evidence type="ECO:0000256" key="9">
    <source>
        <dbReference type="ARBA" id="ARBA00023136"/>
    </source>
</evidence>
<dbReference type="AlphaFoldDB" id="A0A2R3QW33"/>
<dbReference type="OrthoDB" id="9792439at2"/>
<evidence type="ECO:0000256" key="11">
    <source>
        <dbReference type="SAM" id="MobiDB-lite"/>
    </source>
</evidence>
<reference evidence="13 14" key="1">
    <citation type="submission" date="2018-03" db="EMBL/GenBank/DDBJ databases">
        <title>Complete genome sequence and methylome analysis of Pseudomonas mendocina NEB 698.</title>
        <authorList>
            <person name="Morgan R.D."/>
        </authorList>
    </citation>
    <scope>NUCLEOTIDE SEQUENCE [LARGE SCALE GENOMIC DNA]</scope>
    <source>
        <strain evidence="13 14">NEB698</strain>
    </source>
</reference>
<evidence type="ECO:0000256" key="2">
    <source>
        <dbReference type="ARBA" id="ARBA00006555"/>
    </source>
</evidence>
<gene>
    <name evidence="13" type="ORF">C7A17_25775</name>
</gene>
<keyword evidence="3 10" id="KW-0813">Transport</keyword>
<accession>A0A2R3QW33</accession>
<dbReference type="InterPro" id="IPR051045">
    <property type="entry name" value="TonB-dependent_transducer"/>
</dbReference>
<keyword evidence="5 10" id="KW-0997">Cell inner membrane</keyword>
<dbReference type="GO" id="GO:0031992">
    <property type="term" value="F:energy transducer activity"/>
    <property type="evidence" value="ECO:0007669"/>
    <property type="project" value="InterPro"/>
</dbReference>
<dbReference type="GO" id="GO:0030288">
    <property type="term" value="C:outer membrane-bounded periplasmic space"/>
    <property type="evidence" value="ECO:0007669"/>
    <property type="project" value="InterPro"/>
</dbReference>
<evidence type="ECO:0000256" key="4">
    <source>
        <dbReference type="ARBA" id="ARBA00022475"/>
    </source>
</evidence>
<evidence type="ECO:0000256" key="5">
    <source>
        <dbReference type="ARBA" id="ARBA00022519"/>
    </source>
</evidence>
<feature type="compositionally biased region" description="Pro residues" evidence="11">
    <location>
        <begin position="157"/>
        <end position="178"/>
    </location>
</feature>
<dbReference type="PROSITE" id="PS52015">
    <property type="entry name" value="TONB_CTD"/>
    <property type="match status" value="1"/>
</dbReference>
<feature type="region of interest" description="Disordered" evidence="11">
    <location>
        <begin position="96"/>
        <end position="184"/>
    </location>
</feature>
<dbReference type="GO" id="GO:0015891">
    <property type="term" value="P:siderophore transport"/>
    <property type="evidence" value="ECO:0007669"/>
    <property type="project" value="InterPro"/>
</dbReference>
<comment type="function">
    <text evidence="10">Interacts with outer membrane receptor proteins that carry out high-affinity binding and energy dependent uptake into the periplasmic space of specific substrates. It could act to transduce energy from the cytoplasmic membrane to specific energy-requiring processes in the outer membrane, resulting in the release into the periplasm of ligands bound by these outer membrane proteins.</text>
</comment>
<dbReference type="InterPro" id="IPR003538">
    <property type="entry name" value="TonB"/>
</dbReference>
<dbReference type="EMBL" id="CP027657">
    <property type="protein sequence ID" value="AVO56011.1"/>
    <property type="molecule type" value="Genomic_DNA"/>
</dbReference>
<evidence type="ECO:0000313" key="13">
    <source>
        <dbReference type="EMBL" id="AVO56011.1"/>
    </source>
</evidence>
<sequence>MGNVLKADNLSEVLWRDTRKPGELRDLGVSVRQALGLQRLAPQAGKPVLGRREAILLGVFALTLHVAAISWLASRPEPVLPEVPVQIPPMTIEFTSAAPPVLEPPPPEVIPEPEPVVEPPPPVVEELAVKPPPKPKPKPKPQPSKQEAKPEPKSVEAPPPPPAPAPVAEAPPAPPVEIPPSASAGYLKNPAPEYPSLAQRRGWEGTVLLRVHVLANGKPSDIQIQRSSGRDVLDESAIRAVKRWSFVPAKRGDEAIAGWVSVPLEFRLN</sequence>
<dbReference type="SUPFAM" id="SSF74653">
    <property type="entry name" value="TolA/TonB C-terminal domain"/>
    <property type="match status" value="1"/>
</dbReference>
<keyword evidence="9" id="KW-0472">Membrane</keyword>
<name>A0A2R3QW33_ECTME</name>
<comment type="similarity">
    <text evidence="2 10">Belongs to the TonB family.</text>
</comment>
<feature type="domain" description="TonB C-terminal" evidence="12">
    <location>
        <begin position="179"/>
        <end position="269"/>
    </location>
</feature>
<dbReference type="RefSeq" id="WP_106742238.1">
    <property type="nucleotide sequence ID" value="NZ_CP027657.1"/>
</dbReference>
<dbReference type="InterPro" id="IPR037682">
    <property type="entry name" value="TonB_C"/>
</dbReference>
<keyword evidence="8" id="KW-1133">Transmembrane helix</keyword>
<protein>
    <recommendedName>
        <fullName evidence="10">Protein TonB</fullName>
    </recommendedName>
</protein>
<feature type="compositionally biased region" description="Pro residues" evidence="11">
    <location>
        <begin position="101"/>
        <end position="123"/>
    </location>
</feature>
<dbReference type="Pfam" id="PF03544">
    <property type="entry name" value="TonB_C"/>
    <property type="match status" value="1"/>
</dbReference>
<dbReference type="GO" id="GO:0098797">
    <property type="term" value="C:plasma membrane protein complex"/>
    <property type="evidence" value="ECO:0007669"/>
    <property type="project" value="TreeGrafter"/>
</dbReference>
<proteinExistence type="inferred from homology"/>
<keyword evidence="4 10" id="KW-1003">Cell membrane</keyword>
<evidence type="ECO:0000256" key="6">
    <source>
        <dbReference type="ARBA" id="ARBA00022692"/>
    </source>
</evidence>
<dbReference type="InterPro" id="IPR006260">
    <property type="entry name" value="TonB/TolA_C"/>
</dbReference>
<evidence type="ECO:0000259" key="12">
    <source>
        <dbReference type="PROSITE" id="PS52015"/>
    </source>
</evidence>
<comment type="subcellular location">
    <subcellularLocation>
        <location evidence="1 10">Cell inner membrane</location>
        <topology evidence="1 10">Single-pass membrane protein</topology>
        <orientation evidence="1 10">Periplasmic side</orientation>
    </subcellularLocation>
</comment>
<dbReference type="NCBIfam" id="TIGR01352">
    <property type="entry name" value="tonB_Cterm"/>
    <property type="match status" value="1"/>
</dbReference>
<evidence type="ECO:0000313" key="14">
    <source>
        <dbReference type="Proteomes" id="UP000238327"/>
    </source>
</evidence>
<keyword evidence="6" id="KW-0812">Transmembrane</keyword>
<evidence type="ECO:0000256" key="1">
    <source>
        <dbReference type="ARBA" id="ARBA00004383"/>
    </source>
</evidence>
<evidence type="ECO:0000256" key="3">
    <source>
        <dbReference type="ARBA" id="ARBA00022448"/>
    </source>
</evidence>
<dbReference type="Proteomes" id="UP000238327">
    <property type="component" value="Chromosome"/>
</dbReference>
<evidence type="ECO:0000256" key="7">
    <source>
        <dbReference type="ARBA" id="ARBA00022927"/>
    </source>
</evidence>
<dbReference type="PANTHER" id="PTHR33446">
    <property type="entry name" value="PROTEIN TONB-RELATED"/>
    <property type="match status" value="1"/>
</dbReference>
<organism evidence="13 14">
    <name type="scientific">Ectopseudomonas mendocina</name>
    <name type="common">Pseudomonas mendocina</name>
    <dbReference type="NCBI Taxonomy" id="300"/>
    <lineage>
        <taxon>Bacteria</taxon>
        <taxon>Pseudomonadati</taxon>
        <taxon>Pseudomonadota</taxon>
        <taxon>Gammaproteobacteria</taxon>
        <taxon>Pseudomonadales</taxon>
        <taxon>Pseudomonadaceae</taxon>
        <taxon>Ectopseudomonas</taxon>
    </lineage>
</organism>
<dbReference type="PRINTS" id="PR01374">
    <property type="entry name" value="TONBPROTEIN"/>
</dbReference>